<dbReference type="Pfam" id="PF01086">
    <property type="entry name" value="Clathrin_lg_ch"/>
    <property type="match status" value="1"/>
</dbReference>
<keyword evidence="4 6" id="KW-0168">Coated pit</keyword>
<evidence type="ECO:0000256" key="7">
    <source>
        <dbReference type="SAM" id="MobiDB-lite"/>
    </source>
</evidence>
<comment type="similarity">
    <text evidence="2 6">Belongs to the clathrin light chain family.</text>
</comment>
<evidence type="ECO:0000256" key="6">
    <source>
        <dbReference type="RuleBase" id="RU363137"/>
    </source>
</evidence>
<evidence type="ECO:0000256" key="1">
    <source>
        <dbReference type="ARBA" id="ARBA00004180"/>
    </source>
</evidence>
<dbReference type="RefSeq" id="XP_032801045.1">
    <property type="nucleotide sequence ID" value="XM_032945154.1"/>
</dbReference>
<dbReference type="GO" id="GO:0030132">
    <property type="term" value="C:clathrin coat of coated pit"/>
    <property type="evidence" value="ECO:0007669"/>
    <property type="project" value="InterPro"/>
</dbReference>
<evidence type="ECO:0000313" key="8">
    <source>
        <dbReference type="Proteomes" id="UP001318040"/>
    </source>
</evidence>
<evidence type="ECO:0000313" key="9">
    <source>
        <dbReference type="RefSeq" id="XP_032801045.1"/>
    </source>
</evidence>
<dbReference type="GO" id="GO:0032050">
    <property type="term" value="F:clathrin heavy chain binding"/>
    <property type="evidence" value="ECO:0007669"/>
    <property type="project" value="TreeGrafter"/>
</dbReference>
<feature type="region of interest" description="Disordered" evidence="7">
    <location>
        <begin position="143"/>
        <end position="172"/>
    </location>
</feature>
<comment type="function">
    <text evidence="6">Clathrin is the major protein of the polyhedral coat of coated pits and vesicles.</text>
</comment>
<evidence type="ECO:0000256" key="3">
    <source>
        <dbReference type="ARBA" id="ARBA00023136"/>
    </source>
</evidence>
<dbReference type="GO" id="GO:0072583">
    <property type="term" value="P:clathrin-dependent endocytosis"/>
    <property type="evidence" value="ECO:0007669"/>
    <property type="project" value="TreeGrafter"/>
</dbReference>
<organism evidence="8 9">
    <name type="scientific">Petromyzon marinus</name>
    <name type="common">Sea lamprey</name>
    <dbReference type="NCBI Taxonomy" id="7757"/>
    <lineage>
        <taxon>Eukaryota</taxon>
        <taxon>Metazoa</taxon>
        <taxon>Chordata</taxon>
        <taxon>Craniata</taxon>
        <taxon>Vertebrata</taxon>
        <taxon>Cyclostomata</taxon>
        <taxon>Hyperoartia</taxon>
        <taxon>Petromyzontiformes</taxon>
        <taxon>Petromyzontidae</taxon>
        <taxon>Petromyzon</taxon>
    </lineage>
</organism>
<protein>
    <recommendedName>
        <fullName evidence="6">Clathrin light chain</fullName>
    </recommendedName>
</protein>
<keyword evidence="3 6" id="KW-0472">Membrane</keyword>
<dbReference type="PROSITE" id="PS00581">
    <property type="entry name" value="CLATHRIN_LIGHT_CHN_2"/>
    <property type="match status" value="1"/>
</dbReference>
<dbReference type="PROSITE" id="PS00224">
    <property type="entry name" value="CLATHRIN_LIGHT_CHN_1"/>
    <property type="match status" value="1"/>
</dbReference>
<dbReference type="AlphaFoldDB" id="A0AAJ7SLU0"/>
<keyword evidence="8" id="KW-1185">Reference proteome</keyword>
<name>A0AAJ7SLU0_PETMA</name>
<keyword evidence="5 6" id="KW-0968">Cytoplasmic vesicle</keyword>
<dbReference type="KEGG" id="pmrn:116937994"/>
<reference evidence="9" key="1">
    <citation type="submission" date="2025-08" db="UniProtKB">
        <authorList>
            <consortium name="RefSeq"/>
        </authorList>
    </citation>
    <scope>IDENTIFICATION</scope>
    <source>
        <tissue evidence="9">Sperm</tissue>
    </source>
</reference>
<comment type="subcellular location">
    <subcellularLocation>
        <location evidence="1 6">Cytoplasmic vesicle membrane</location>
        <topology evidence="1 6">Peripheral membrane protein</topology>
        <orientation evidence="1 6">Cytoplasmic side</orientation>
    </subcellularLocation>
    <subcellularLocation>
        <location evidence="6">Membrane</location>
        <location evidence="6">Coated pit</location>
        <topology evidence="6">Peripheral membrane protein</topology>
        <orientation evidence="6">Cytoplasmic side</orientation>
    </subcellularLocation>
    <text evidence="6">Cytoplasmic face of coated pits and vesicles.</text>
</comment>
<dbReference type="GO" id="GO:0099631">
    <property type="term" value="C:postsynaptic endocytic zone cytoplasmic component"/>
    <property type="evidence" value="ECO:0007669"/>
    <property type="project" value="TreeGrafter"/>
</dbReference>
<feature type="compositionally biased region" description="Basic and acidic residues" evidence="7">
    <location>
        <begin position="184"/>
        <end position="234"/>
    </location>
</feature>
<evidence type="ECO:0000256" key="2">
    <source>
        <dbReference type="ARBA" id="ARBA00005263"/>
    </source>
</evidence>
<dbReference type="GO" id="GO:0030672">
    <property type="term" value="C:synaptic vesicle membrane"/>
    <property type="evidence" value="ECO:0007669"/>
    <property type="project" value="TreeGrafter"/>
</dbReference>
<accession>A0AAJ7SLU0</accession>
<dbReference type="GO" id="GO:0006886">
    <property type="term" value="P:intracellular protein transport"/>
    <property type="evidence" value="ECO:0007669"/>
    <property type="project" value="InterPro"/>
</dbReference>
<dbReference type="GO" id="GO:0030130">
    <property type="term" value="C:clathrin coat of trans-Golgi network vesicle"/>
    <property type="evidence" value="ECO:0007669"/>
    <property type="project" value="InterPro"/>
</dbReference>
<sequence length="281" mass="29007">MSDAFDAAFASDAAPSAAFAAGVDHAAMASPATLGGGGGGGGGGGDEDPAAAFLAQQESEMAGIEGMAEGVMMAAAVAAAADGGGGGGGAVGMMGMVMGGGAVMEGDVGAMDGEGFGILDSGDVPHSIGDDFDLGMSGDLNGDMYKDANGPSTAGGGGRGSDLPPAPEPESLRRWRHEQRERLDQLDAASRKAESEWRERAKRELDEWRGRQGEQLEKTRANNRAAEEACVREREEEEGPGSEWERVARLCDFNPKTSKQSKDVSRMRSIIISLKQSPLVR</sequence>
<dbReference type="Proteomes" id="UP001318040">
    <property type="component" value="Unplaced"/>
</dbReference>
<evidence type="ECO:0000256" key="4">
    <source>
        <dbReference type="ARBA" id="ARBA00023176"/>
    </source>
</evidence>
<dbReference type="InterPro" id="IPR000996">
    <property type="entry name" value="Clathrin_L-chain"/>
</dbReference>
<dbReference type="PANTHER" id="PTHR10639:SF7">
    <property type="entry name" value="CLATHRIN LIGHT CHAIN"/>
    <property type="match status" value="1"/>
</dbReference>
<evidence type="ECO:0000256" key="5">
    <source>
        <dbReference type="ARBA" id="ARBA00023329"/>
    </source>
</evidence>
<dbReference type="GO" id="GO:0005198">
    <property type="term" value="F:structural molecule activity"/>
    <property type="evidence" value="ECO:0007669"/>
    <property type="project" value="InterPro"/>
</dbReference>
<feature type="region of interest" description="Disordered" evidence="7">
    <location>
        <begin position="184"/>
        <end position="246"/>
    </location>
</feature>
<dbReference type="PANTHER" id="PTHR10639">
    <property type="entry name" value="CLATHRIN LIGHT CHAIN"/>
    <property type="match status" value="1"/>
</dbReference>
<proteinExistence type="inferred from homology"/>
<gene>
    <name evidence="9" type="primary">LOC116937994</name>
</gene>